<keyword evidence="9" id="KW-1185">Reference proteome</keyword>
<sequence>MADPIQLGEADPERIGVYRLTGVLGTGGQGTVYLGYDPSGRKVAVKLLHTHLATDSDVRKRFDREIEAALRVAPFCTARMLDAGLSGGRPYLVSEHVPGPSLKTLITSEGPLTGDELKQLSITTLNALRAIHAVGIVHCDFKPANVIMGPKRPVVIDFGIARLLEATSGTSALIGTPGYMAPERINNVPAGPASDLFAWAATVAYTSTGREPFARAHPAAVMHAVLTGEPDMEGVPESLRDLLTACLAKDPQQRPTVEQVLAALTGPTSTTGAQSSPRPFEHDDSQQDRHHTSPSAALSAFTSDALTPPPVPDSRLRFGPGEAAGKRSSRRKRRGHSVSIAAAAVVVAVAAWAGWPGDDRPGTTPQPSDASDVRPTDSDEVNALSENLLSDHTAQVTAVTVGQVDDRPVAVTGSLDGTVQLWDPAASSTVQLKPNDH</sequence>
<keyword evidence="5" id="KW-0853">WD repeat</keyword>
<dbReference type="InterPro" id="IPR011009">
    <property type="entry name" value="Kinase-like_dom_sf"/>
</dbReference>
<dbReference type="CDD" id="cd14014">
    <property type="entry name" value="STKc_PknB_like"/>
    <property type="match status" value="1"/>
</dbReference>
<dbReference type="InterPro" id="IPR008271">
    <property type="entry name" value="Ser/Thr_kinase_AS"/>
</dbReference>
<dbReference type="InterPro" id="IPR015943">
    <property type="entry name" value="WD40/YVTN_repeat-like_dom_sf"/>
</dbReference>
<keyword evidence="3 8" id="KW-0418">Kinase</keyword>
<dbReference type="Proteomes" id="UP001595850">
    <property type="component" value="Unassembled WGS sequence"/>
</dbReference>
<evidence type="ECO:0000313" key="8">
    <source>
        <dbReference type="EMBL" id="MFC4060836.1"/>
    </source>
</evidence>
<feature type="region of interest" description="Disordered" evidence="6">
    <location>
        <begin position="267"/>
        <end position="337"/>
    </location>
</feature>
<feature type="repeat" description="WD" evidence="5">
    <location>
        <begin position="389"/>
        <end position="432"/>
    </location>
</feature>
<protein>
    <submittedName>
        <fullName evidence="8">Protein kinase</fullName>
    </submittedName>
</protein>
<dbReference type="EMBL" id="JBHSBM010000024">
    <property type="protein sequence ID" value="MFC4060836.1"/>
    <property type="molecule type" value="Genomic_DNA"/>
</dbReference>
<evidence type="ECO:0000256" key="6">
    <source>
        <dbReference type="SAM" id="MobiDB-lite"/>
    </source>
</evidence>
<dbReference type="Gene3D" id="3.30.200.20">
    <property type="entry name" value="Phosphorylase Kinase, domain 1"/>
    <property type="match status" value="1"/>
</dbReference>
<evidence type="ECO:0000256" key="3">
    <source>
        <dbReference type="ARBA" id="ARBA00022777"/>
    </source>
</evidence>
<reference evidence="9" key="1">
    <citation type="journal article" date="2019" name="Int. J. Syst. Evol. Microbiol.">
        <title>The Global Catalogue of Microorganisms (GCM) 10K type strain sequencing project: providing services to taxonomists for standard genome sequencing and annotation.</title>
        <authorList>
            <consortium name="The Broad Institute Genomics Platform"/>
            <consortium name="The Broad Institute Genome Sequencing Center for Infectious Disease"/>
            <person name="Wu L."/>
            <person name="Ma J."/>
        </authorList>
    </citation>
    <scope>NUCLEOTIDE SEQUENCE [LARGE SCALE GENOMIC DNA]</scope>
    <source>
        <strain evidence="9">TBRC 4489</strain>
    </source>
</reference>
<dbReference type="PROSITE" id="PS50011">
    <property type="entry name" value="PROTEIN_KINASE_DOM"/>
    <property type="match status" value="1"/>
</dbReference>
<comment type="caution">
    <text evidence="8">The sequence shown here is derived from an EMBL/GenBank/DDBJ whole genome shotgun (WGS) entry which is preliminary data.</text>
</comment>
<feature type="compositionally biased region" description="Polar residues" evidence="6">
    <location>
        <begin position="267"/>
        <end position="277"/>
    </location>
</feature>
<feature type="compositionally biased region" description="Polar residues" evidence="6">
    <location>
        <begin position="293"/>
        <end position="305"/>
    </location>
</feature>
<evidence type="ECO:0000256" key="2">
    <source>
        <dbReference type="ARBA" id="ARBA00022741"/>
    </source>
</evidence>
<evidence type="ECO:0000259" key="7">
    <source>
        <dbReference type="PROSITE" id="PS50011"/>
    </source>
</evidence>
<feature type="region of interest" description="Disordered" evidence="6">
    <location>
        <begin position="355"/>
        <end position="378"/>
    </location>
</feature>
<dbReference type="PANTHER" id="PTHR43289">
    <property type="entry name" value="MITOGEN-ACTIVATED PROTEIN KINASE KINASE KINASE 20-RELATED"/>
    <property type="match status" value="1"/>
</dbReference>
<dbReference type="Pfam" id="PF00069">
    <property type="entry name" value="Pkinase"/>
    <property type="match status" value="1"/>
</dbReference>
<feature type="domain" description="Protein kinase" evidence="7">
    <location>
        <begin position="18"/>
        <end position="269"/>
    </location>
</feature>
<proteinExistence type="predicted"/>
<evidence type="ECO:0000256" key="4">
    <source>
        <dbReference type="ARBA" id="ARBA00022840"/>
    </source>
</evidence>
<evidence type="ECO:0000256" key="1">
    <source>
        <dbReference type="ARBA" id="ARBA00022679"/>
    </source>
</evidence>
<dbReference type="InterPro" id="IPR000719">
    <property type="entry name" value="Prot_kinase_dom"/>
</dbReference>
<evidence type="ECO:0000256" key="5">
    <source>
        <dbReference type="PROSITE-ProRule" id="PRU00221"/>
    </source>
</evidence>
<dbReference type="SUPFAM" id="SSF56112">
    <property type="entry name" value="Protein kinase-like (PK-like)"/>
    <property type="match status" value="1"/>
</dbReference>
<keyword evidence="1" id="KW-0808">Transferase</keyword>
<dbReference type="RefSeq" id="WP_377290459.1">
    <property type="nucleotide sequence ID" value="NZ_JBHSBM010000024.1"/>
</dbReference>
<dbReference type="Gene3D" id="2.130.10.10">
    <property type="entry name" value="YVTN repeat-like/Quinoprotein amine dehydrogenase"/>
    <property type="match status" value="1"/>
</dbReference>
<dbReference type="GO" id="GO:0016301">
    <property type="term" value="F:kinase activity"/>
    <property type="evidence" value="ECO:0007669"/>
    <property type="project" value="UniProtKB-KW"/>
</dbReference>
<name>A0ABV8ICE0_9ACTN</name>
<accession>A0ABV8ICE0</accession>
<keyword evidence="2" id="KW-0547">Nucleotide-binding</keyword>
<dbReference type="InterPro" id="IPR001680">
    <property type="entry name" value="WD40_rpt"/>
</dbReference>
<dbReference type="PROSITE" id="PS00108">
    <property type="entry name" value="PROTEIN_KINASE_ST"/>
    <property type="match status" value="1"/>
</dbReference>
<keyword evidence="4" id="KW-0067">ATP-binding</keyword>
<evidence type="ECO:0000313" key="9">
    <source>
        <dbReference type="Proteomes" id="UP001595850"/>
    </source>
</evidence>
<dbReference type="Gene3D" id="1.10.510.10">
    <property type="entry name" value="Transferase(Phosphotransferase) domain 1"/>
    <property type="match status" value="1"/>
</dbReference>
<dbReference type="PROSITE" id="PS50082">
    <property type="entry name" value="WD_REPEATS_2"/>
    <property type="match status" value="1"/>
</dbReference>
<organism evidence="8 9">
    <name type="scientific">Planomonospora corallina</name>
    <dbReference type="NCBI Taxonomy" id="1806052"/>
    <lineage>
        <taxon>Bacteria</taxon>
        <taxon>Bacillati</taxon>
        <taxon>Actinomycetota</taxon>
        <taxon>Actinomycetes</taxon>
        <taxon>Streptosporangiales</taxon>
        <taxon>Streptosporangiaceae</taxon>
        <taxon>Planomonospora</taxon>
    </lineage>
</organism>
<gene>
    <name evidence="8" type="ORF">ACFOWE_21245</name>
</gene>
<feature type="compositionally biased region" description="Basic residues" evidence="6">
    <location>
        <begin position="327"/>
        <end position="336"/>
    </location>
</feature>
<dbReference type="PROSITE" id="PS50294">
    <property type="entry name" value="WD_REPEATS_REGION"/>
    <property type="match status" value="1"/>
</dbReference>
<feature type="compositionally biased region" description="Basic and acidic residues" evidence="6">
    <location>
        <begin position="279"/>
        <end position="291"/>
    </location>
</feature>
<dbReference type="PANTHER" id="PTHR43289:SF34">
    <property type="entry name" value="SERINE_THREONINE-PROTEIN KINASE YBDM-RELATED"/>
    <property type="match status" value="1"/>
</dbReference>